<dbReference type="InterPro" id="IPR038713">
    <property type="entry name" value="Terminase_Gp1_N_sf"/>
</dbReference>
<organism evidence="3 4">
    <name type="scientific">Clostridium fallax</name>
    <dbReference type="NCBI Taxonomy" id="1533"/>
    <lineage>
        <taxon>Bacteria</taxon>
        <taxon>Bacillati</taxon>
        <taxon>Bacillota</taxon>
        <taxon>Clostridia</taxon>
        <taxon>Eubacteriales</taxon>
        <taxon>Clostridiaceae</taxon>
        <taxon>Clostridium</taxon>
    </lineage>
</organism>
<evidence type="ECO:0000256" key="1">
    <source>
        <dbReference type="ARBA" id="ARBA00022612"/>
    </source>
</evidence>
<dbReference type="InterPro" id="IPR005335">
    <property type="entry name" value="Terminase_ssu"/>
</dbReference>
<dbReference type="PANTHER" id="PTHR41328">
    <property type="entry name" value="TERMINASE SMALL SUBUNIT-RELATED"/>
    <property type="match status" value="1"/>
</dbReference>
<dbReference type="PANTHER" id="PTHR41328:SF2">
    <property type="entry name" value="TERMINASE SMALL SUBUNIT"/>
    <property type="match status" value="1"/>
</dbReference>
<dbReference type="RefSeq" id="WP_072893993.1">
    <property type="nucleotide sequence ID" value="NZ_FQVM01000006.1"/>
</dbReference>
<dbReference type="Gene3D" id="1.10.10.1400">
    <property type="entry name" value="Terminase, small subunit, N-terminal DNA-binding domain, HTH motif"/>
    <property type="match status" value="1"/>
</dbReference>
<dbReference type="AlphaFoldDB" id="A0A1M4UYT1"/>
<keyword evidence="1" id="KW-1188">Viral release from host cell</keyword>
<keyword evidence="2" id="KW-0231">Viral genome packaging</keyword>
<dbReference type="OrthoDB" id="7358785at2"/>
<evidence type="ECO:0000313" key="4">
    <source>
        <dbReference type="Proteomes" id="UP000184035"/>
    </source>
</evidence>
<dbReference type="GO" id="GO:0051276">
    <property type="term" value="P:chromosome organization"/>
    <property type="evidence" value="ECO:0007669"/>
    <property type="project" value="InterPro"/>
</dbReference>
<reference evidence="3 4" key="1">
    <citation type="submission" date="2016-11" db="EMBL/GenBank/DDBJ databases">
        <authorList>
            <person name="Jaros S."/>
            <person name="Januszkiewicz K."/>
            <person name="Wedrychowicz H."/>
        </authorList>
    </citation>
    <scope>NUCLEOTIDE SEQUENCE [LARGE SCALE GENOMIC DNA]</scope>
    <source>
        <strain evidence="3 4">DSM 2631</strain>
    </source>
</reference>
<keyword evidence="4" id="KW-1185">Reference proteome</keyword>
<evidence type="ECO:0000256" key="2">
    <source>
        <dbReference type="ARBA" id="ARBA00023219"/>
    </source>
</evidence>
<sequence length="126" mass="14374">MKLTSKQKAFADYYIQLGNATEAAIKAGYSKRTAKETGYENLTKPHIKDYIEERNKTIESKRIADMKEVKEFWTNVLRDKEVETKDRLKASEYIAKTSGAFLDKVEHSGNVSNEVNITIDGEEYGT</sequence>
<evidence type="ECO:0000313" key="3">
    <source>
        <dbReference type="EMBL" id="SHE61884.1"/>
    </source>
</evidence>
<dbReference type="Pfam" id="PF03592">
    <property type="entry name" value="Terminase_2"/>
    <property type="match status" value="1"/>
</dbReference>
<dbReference type="EMBL" id="FQVM01000006">
    <property type="protein sequence ID" value="SHE61884.1"/>
    <property type="molecule type" value="Genomic_DNA"/>
</dbReference>
<name>A0A1M4UYT1_9CLOT</name>
<proteinExistence type="predicted"/>
<dbReference type="STRING" id="1533.SAMN05443638_10665"/>
<dbReference type="Proteomes" id="UP000184035">
    <property type="component" value="Unassembled WGS sequence"/>
</dbReference>
<gene>
    <name evidence="3" type="ORF">SAMN05443638_10665</name>
</gene>
<protein>
    <submittedName>
        <fullName evidence="3">Phage terminase small subunit</fullName>
    </submittedName>
</protein>
<accession>A0A1M4UYT1</accession>
<dbReference type="InterPro" id="IPR052404">
    <property type="entry name" value="SPP1-like_terminase"/>
</dbReference>